<evidence type="ECO:0000313" key="2">
    <source>
        <dbReference type="EMBL" id="CAK0839977.1"/>
    </source>
</evidence>
<sequence>PVGASLQSMEARLQASLQTAVATASASMSQVFQDTVIDLAKQNDARFQAMEDRIAPVGARMNDLDRLQKDIQMLMDGLVVLNSGVSVPQTGGNLDRDLDPAVATVFAKTALASRFLRRCKGAATLAERRASTLLQLIRLGKRQWREVHALAPTGVQVNLNLGKGRNRRQVSHELALKKIRQGIERMLPRELFMKKDAAALSPQWAQLLRVEIASPTARPEIIWNAACIREFDLNKDELAEAAAQVLQPEAQEGVSLTAWRAAGAARRVAPLGRRSSLPGMPGPSRVTPPKIVKRKLPCLQTHWRGPVVLGMQETRAGVEATQQLLGARADAGGAAAFFPAQTSGERVVSVPPHAIPGRALRVMASLPGAELRRWNVRNFGFAAEMRHWHQGLRLASGIGKALVSEPRRAQCKQRRDASVRGEPRELQANGPAPIPGKLVKPPRYREIVACYCEEVRQEHLAPPDAYAACVATLQTAAKLLQADLLLATDGGAKGANAMIWRQLARALWRQGAKLARVAMAQNAWACEGQSERAVLKGHAEFERRFLLAQRREAAARMREAQPEAEVESAAELRKLMLAQARALRRRPQLRAPRGARQRLAAQGTVAALAAHRALVFAPPRGPAVERRRAQMQEKYLMRFATPEPEWD</sequence>
<comment type="caution">
    <text evidence="2">The sequence shown here is derived from an EMBL/GenBank/DDBJ whole genome shotgun (WGS) entry which is preliminary data.</text>
</comment>
<name>A0ABN9T5U1_9DINO</name>
<feature type="non-terminal residue" evidence="2">
    <location>
        <position position="1"/>
    </location>
</feature>
<accession>A0ABN9T5U1</accession>
<evidence type="ECO:0000256" key="1">
    <source>
        <dbReference type="SAM" id="MobiDB-lite"/>
    </source>
</evidence>
<proteinExistence type="predicted"/>
<feature type="compositionally biased region" description="Basic and acidic residues" evidence="1">
    <location>
        <begin position="413"/>
        <end position="425"/>
    </location>
</feature>
<protein>
    <submittedName>
        <fullName evidence="2">Uncharacterized protein</fullName>
    </submittedName>
</protein>
<dbReference type="EMBL" id="CAUYUJ010014338">
    <property type="protein sequence ID" value="CAK0839977.1"/>
    <property type="molecule type" value="Genomic_DNA"/>
</dbReference>
<reference evidence="2" key="1">
    <citation type="submission" date="2023-10" db="EMBL/GenBank/DDBJ databases">
        <authorList>
            <person name="Chen Y."/>
            <person name="Shah S."/>
            <person name="Dougan E. K."/>
            <person name="Thang M."/>
            <person name="Chan C."/>
        </authorList>
    </citation>
    <scope>NUCLEOTIDE SEQUENCE [LARGE SCALE GENOMIC DNA]</scope>
</reference>
<gene>
    <name evidence="2" type="ORF">PCOR1329_LOCUS35527</name>
</gene>
<keyword evidence="3" id="KW-1185">Reference proteome</keyword>
<evidence type="ECO:0000313" key="3">
    <source>
        <dbReference type="Proteomes" id="UP001189429"/>
    </source>
</evidence>
<feature type="region of interest" description="Disordered" evidence="1">
    <location>
        <begin position="413"/>
        <end position="434"/>
    </location>
</feature>
<organism evidence="2 3">
    <name type="scientific">Prorocentrum cordatum</name>
    <dbReference type="NCBI Taxonomy" id="2364126"/>
    <lineage>
        <taxon>Eukaryota</taxon>
        <taxon>Sar</taxon>
        <taxon>Alveolata</taxon>
        <taxon>Dinophyceae</taxon>
        <taxon>Prorocentrales</taxon>
        <taxon>Prorocentraceae</taxon>
        <taxon>Prorocentrum</taxon>
    </lineage>
</organism>
<dbReference type="Proteomes" id="UP001189429">
    <property type="component" value="Unassembled WGS sequence"/>
</dbReference>